<dbReference type="OrthoDB" id="5359640at2759"/>
<feature type="compositionally biased region" description="Polar residues" evidence="1">
    <location>
        <begin position="195"/>
        <end position="205"/>
    </location>
</feature>
<name>A0A3N4KPQ6_9PEZI</name>
<dbReference type="AlphaFoldDB" id="A0A3N4KPQ6"/>
<evidence type="ECO:0000313" key="3">
    <source>
        <dbReference type="Proteomes" id="UP000277580"/>
    </source>
</evidence>
<feature type="compositionally biased region" description="Polar residues" evidence="1">
    <location>
        <begin position="223"/>
        <end position="232"/>
    </location>
</feature>
<proteinExistence type="predicted"/>
<accession>A0A3N4KPQ6</accession>
<protein>
    <submittedName>
        <fullName evidence="2">Uncharacterized protein</fullName>
    </submittedName>
</protein>
<keyword evidence="3" id="KW-1185">Reference proteome</keyword>
<evidence type="ECO:0000313" key="2">
    <source>
        <dbReference type="EMBL" id="RPB07755.1"/>
    </source>
</evidence>
<evidence type="ECO:0000256" key="1">
    <source>
        <dbReference type="SAM" id="MobiDB-lite"/>
    </source>
</evidence>
<feature type="compositionally biased region" description="Low complexity" evidence="1">
    <location>
        <begin position="58"/>
        <end position="73"/>
    </location>
</feature>
<organism evidence="2 3">
    <name type="scientific">Morchella conica CCBAS932</name>
    <dbReference type="NCBI Taxonomy" id="1392247"/>
    <lineage>
        <taxon>Eukaryota</taxon>
        <taxon>Fungi</taxon>
        <taxon>Dikarya</taxon>
        <taxon>Ascomycota</taxon>
        <taxon>Pezizomycotina</taxon>
        <taxon>Pezizomycetes</taxon>
        <taxon>Pezizales</taxon>
        <taxon>Morchellaceae</taxon>
        <taxon>Morchella</taxon>
    </lineage>
</organism>
<dbReference type="EMBL" id="ML119176">
    <property type="protein sequence ID" value="RPB07755.1"/>
    <property type="molecule type" value="Genomic_DNA"/>
</dbReference>
<reference evidence="2 3" key="1">
    <citation type="journal article" date="2018" name="Nat. Ecol. Evol.">
        <title>Pezizomycetes genomes reveal the molecular basis of ectomycorrhizal truffle lifestyle.</title>
        <authorList>
            <person name="Murat C."/>
            <person name="Payen T."/>
            <person name="Noel B."/>
            <person name="Kuo A."/>
            <person name="Morin E."/>
            <person name="Chen J."/>
            <person name="Kohler A."/>
            <person name="Krizsan K."/>
            <person name="Balestrini R."/>
            <person name="Da Silva C."/>
            <person name="Montanini B."/>
            <person name="Hainaut M."/>
            <person name="Levati E."/>
            <person name="Barry K.W."/>
            <person name="Belfiori B."/>
            <person name="Cichocki N."/>
            <person name="Clum A."/>
            <person name="Dockter R.B."/>
            <person name="Fauchery L."/>
            <person name="Guy J."/>
            <person name="Iotti M."/>
            <person name="Le Tacon F."/>
            <person name="Lindquist E.A."/>
            <person name="Lipzen A."/>
            <person name="Malagnac F."/>
            <person name="Mello A."/>
            <person name="Molinier V."/>
            <person name="Miyauchi S."/>
            <person name="Poulain J."/>
            <person name="Riccioni C."/>
            <person name="Rubini A."/>
            <person name="Sitrit Y."/>
            <person name="Splivallo R."/>
            <person name="Traeger S."/>
            <person name="Wang M."/>
            <person name="Zifcakova L."/>
            <person name="Wipf D."/>
            <person name="Zambonelli A."/>
            <person name="Paolocci F."/>
            <person name="Nowrousian M."/>
            <person name="Ottonello S."/>
            <person name="Baldrian P."/>
            <person name="Spatafora J.W."/>
            <person name="Henrissat B."/>
            <person name="Nagy L.G."/>
            <person name="Aury J.M."/>
            <person name="Wincker P."/>
            <person name="Grigoriev I.V."/>
            <person name="Bonfante P."/>
            <person name="Martin F.M."/>
        </authorList>
    </citation>
    <scope>NUCLEOTIDE SEQUENCE [LARGE SCALE GENOMIC DNA]</scope>
    <source>
        <strain evidence="2 3">CCBAS932</strain>
    </source>
</reference>
<gene>
    <name evidence="2" type="ORF">P167DRAFT_549533</name>
</gene>
<feature type="region of interest" description="Disordered" evidence="1">
    <location>
        <begin position="58"/>
        <end position="79"/>
    </location>
</feature>
<dbReference type="InParanoid" id="A0A3N4KPQ6"/>
<sequence>MRQRAFSRPVPIKTNLPVKAAGLHEEDDDDTVLPLPLTPLTPRTEFDLRRACKALVNSPTPISTTSSVPPTTSYNKQAPRNVPASASFITQTFTSPVCSDEEAKKATLLALTSKPHPAPPPLEPLSPIQYEFATTATARKFSVINLRASDATLKTTRISTRVSSSGAMSGAMASPVLCRKPTVIDVSNRPKTADMRSSSRMTKTLGTFEEDKETLALFPRPGTSHQTSQRPSTSHHRPSTSGGSKASTIELNDRPLPPLPAHFIKPVQRSKSDSEVVLKKASLGSFGRKIATFFGRGKKQEAAPAA</sequence>
<feature type="region of interest" description="Disordered" evidence="1">
    <location>
        <begin position="189"/>
        <end position="275"/>
    </location>
</feature>
<feature type="compositionally biased region" description="Polar residues" evidence="1">
    <location>
        <begin position="239"/>
        <end position="250"/>
    </location>
</feature>
<feature type="region of interest" description="Disordered" evidence="1">
    <location>
        <begin position="1"/>
        <end position="40"/>
    </location>
</feature>
<dbReference type="Proteomes" id="UP000277580">
    <property type="component" value="Unassembled WGS sequence"/>
</dbReference>